<evidence type="ECO:0000256" key="1">
    <source>
        <dbReference type="SAM" id="Phobius"/>
    </source>
</evidence>
<accession>A0AAP3E4X6</accession>
<comment type="caution">
    <text evidence="2">The sequence shown here is derived from an EMBL/GenBank/DDBJ whole genome shotgun (WGS) entry which is preliminary data.</text>
</comment>
<organism evidence="2 3">
    <name type="scientific">Natronosalvus hydrolyticus</name>
    <dbReference type="NCBI Taxonomy" id="2979988"/>
    <lineage>
        <taxon>Archaea</taxon>
        <taxon>Methanobacteriati</taxon>
        <taxon>Methanobacteriota</taxon>
        <taxon>Stenosarchaea group</taxon>
        <taxon>Halobacteria</taxon>
        <taxon>Halobacteriales</taxon>
        <taxon>Natrialbaceae</taxon>
        <taxon>Natronosalvus</taxon>
    </lineage>
</organism>
<proteinExistence type="predicted"/>
<keyword evidence="1" id="KW-1133">Transmembrane helix</keyword>
<keyword evidence="3" id="KW-1185">Reference proteome</keyword>
<reference evidence="2 3" key="1">
    <citation type="submission" date="2022-09" db="EMBL/GenBank/DDBJ databases">
        <title>Enrichment on poylsaccharides allowed isolation of novel metabolic and taxonomic groups of Haloarchaea.</title>
        <authorList>
            <person name="Sorokin D.Y."/>
            <person name="Elcheninov A.G."/>
            <person name="Khizhniak T.V."/>
            <person name="Kolganova T.V."/>
            <person name="Kublanov I.V."/>
        </authorList>
    </citation>
    <scope>NUCLEOTIDE SEQUENCE [LARGE SCALE GENOMIC DNA]</scope>
    <source>
        <strain evidence="2 3">AArc-curdl1</strain>
    </source>
</reference>
<keyword evidence="1" id="KW-0472">Membrane</keyword>
<keyword evidence="1" id="KW-0812">Transmembrane</keyword>
<dbReference type="Proteomes" id="UP001321047">
    <property type="component" value="Unassembled WGS sequence"/>
</dbReference>
<feature type="transmembrane region" description="Helical" evidence="1">
    <location>
        <begin position="62"/>
        <end position="80"/>
    </location>
</feature>
<dbReference type="EMBL" id="JAOPJZ010000001">
    <property type="protein sequence ID" value="MCU4750928.1"/>
    <property type="molecule type" value="Genomic_DNA"/>
</dbReference>
<dbReference type="AlphaFoldDB" id="A0AAP3E4X6"/>
<protein>
    <submittedName>
        <fullName evidence="2">Uncharacterized protein</fullName>
    </submittedName>
</protein>
<gene>
    <name evidence="2" type="ORF">OB919_02845</name>
</gene>
<name>A0AAP3E4X6_9EURY</name>
<evidence type="ECO:0000313" key="3">
    <source>
        <dbReference type="Proteomes" id="UP001321047"/>
    </source>
</evidence>
<dbReference type="RefSeq" id="WP_342806174.1">
    <property type="nucleotide sequence ID" value="NZ_JAOPJZ010000001.1"/>
</dbReference>
<evidence type="ECO:0000313" key="2">
    <source>
        <dbReference type="EMBL" id="MCU4750928.1"/>
    </source>
</evidence>
<sequence>MIRPLIGLLGLLAALFPDRMVDIFESLAIENPEECTTTSWIDSGIRVEGIVVTAASLLGGRAYAWMMNLTGAFGAVILLFPRLYQKIATGLLYEHSADVEWNDRFTDSVRFIGALYLLLAIRSFRKRRNSN</sequence>